<accession>X1STN2</accession>
<evidence type="ECO:0000313" key="1">
    <source>
        <dbReference type="EMBL" id="GAI82461.1"/>
    </source>
</evidence>
<gene>
    <name evidence="1" type="ORF">S12H4_19245</name>
</gene>
<dbReference type="AlphaFoldDB" id="X1STN2"/>
<protein>
    <submittedName>
        <fullName evidence="1">Uncharacterized protein</fullName>
    </submittedName>
</protein>
<comment type="caution">
    <text evidence="1">The sequence shown here is derived from an EMBL/GenBank/DDBJ whole genome shotgun (WGS) entry which is preliminary data.</text>
</comment>
<proteinExistence type="predicted"/>
<organism evidence="1">
    <name type="scientific">marine sediment metagenome</name>
    <dbReference type="NCBI Taxonomy" id="412755"/>
    <lineage>
        <taxon>unclassified sequences</taxon>
        <taxon>metagenomes</taxon>
        <taxon>ecological metagenomes</taxon>
    </lineage>
</organism>
<dbReference type="EMBL" id="BARW01009599">
    <property type="protein sequence ID" value="GAI82461.1"/>
    <property type="molecule type" value="Genomic_DNA"/>
</dbReference>
<sequence>VPVLIQLGKGAYLRAVLPNLPYLSIGLAKDAYPVNGYRDPKIGVRRPHVKPSESYKNG</sequence>
<reference evidence="1" key="1">
    <citation type="journal article" date="2014" name="Front. Microbiol.">
        <title>High frequency of phylogenetically diverse reductive dehalogenase-homologous genes in deep subseafloor sedimentary metagenomes.</title>
        <authorList>
            <person name="Kawai M."/>
            <person name="Futagami T."/>
            <person name="Toyoda A."/>
            <person name="Takaki Y."/>
            <person name="Nishi S."/>
            <person name="Hori S."/>
            <person name="Arai W."/>
            <person name="Tsubouchi T."/>
            <person name="Morono Y."/>
            <person name="Uchiyama I."/>
            <person name="Ito T."/>
            <person name="Fujiyama A."/>
            <person name="Inagaki F."/>
            <person name="Takami H."/>
        </authorList>
    </citation>
    <scope>NUCLEOTIDE SEQUENCE</scope>
    <source>
        <strain evidence="1">Expedition CK06-06</strain>
    </source>
</reference>
<feature type="non-terminal residue" evidence="1">
    <location>
        <position position="1"/>
    </location>
</feature>
<name>X1STN2_9ZZZZ</name>